<dbReference type="EMBL" id="CM046393">
    <property type="protein sequence ID" value="KAI8552159.1"/>
    <property type="molecule type" value="Genomic_DNA"/>
</dbReference>
<organism evidence="1 2">
    <name type="scientific">Rhododendron molle</name>
    <name type="common">Chinese azalea</name>
    <name type="synonym">Azalea mollis</name>
    <dbReference type="NCBI Taxonomy" id="49168"/>
    <lineage>
        <taxon>Eukaryota</taxon>
        <taxon>Viridiplantae</taxon>
        <taxon>Streptophyta</taxon>
        <taxon>Embryophyta</taxon>
        <taxon>Tracheophyta</taxon>
        <taxon>Spermatophyta</taxon>
        <taxon>Magnoliopsida</taxon>
        <taxon>eudicotyledons</taxon>
        <taxon>Gunneridae</taxon>
        <taxon>Pentapetalae</taxon>
        <taxon>asterids</taxon>
        <taxon>Ericales</taxon>
        <taxon>Ericaceae</taxon>
        <taxon>Ericoideae</taxon>
        <taxon>Rhodoreae</taxon>
        <taxon>Rhododendron</taxon>
    </lineage>
</organism>
<evidence type="ECO:0000313" key="2">
    <source>
        <dbReference type="Proteomes" id="UP001062846"/>
    </source>
</evidence>
<accession>A0ACC0NH85</accession>
<evidence type="ECO:0000313" key="1">
    <source>
        <dbReference type="EMBL" id="KAI8552159.1"/>
    </source>
</evidence>
<proteinExistence type="predicted"/>
<sequence length="91" mass="9800">MVLGSCAVRGVPNTVLRTSEPSDRASNSSDLISAMNSSRSLVAERRSELSNARSDGSEVHSTTAQHQPEVHFLPIGVKEKQSSIICSYVLE</sequence>
<comment type="caution">
    <text evidence="1">The sequence shown here is derived from an EMBL/GenBank/DDBJ whole genome shotgun (WGS) entry which is preliminary data.</text>
</comment>
<name>A0ACC0NH85_RHOML</name>
<protein>
    <submittedName>
        <fullName evidence="1">Uncharacterized protein</fullName>
    </submittedName>
</protein>
<reference evidence="1" key="1">
    <citation type="submission" date="2022-02" db="EMBL/GenBank/DDBJ databases">
        <title>Plant Genome Project.</title>
        <authorList>
            <person name="Zhang R.-G."/>
        </authorList>
    </citation>
    <scope>NUCLEOTIDE SEQUENCE</scope>
    <source>
        <strain evidence="1">AT1</strain>
    </source>
</reference>
<gene>
    <name evidence="1" type="ORF">RHMOL_Rhmol06G0243800</name>
</gene>
<dbReference type="Proteomes" id="UP001062846">
    <property type="component" value="Chromosome 6"/>
</dbReference>
<keyword evidence="2" id="KW-1185">Reference proteome</keyword>